<dbReference type="PANTHER" id="PTHR37544">
    <property type="entry name" value="SPRAY-RELATED"/>
    <property type="match status" value="1"/>
</dbReference>
<feature type="transmembrane region" description="Helical" evidence="2">
    <location>
        <begin position="127"/>
        <end position="147"/>
    </location>
</feature>
<evidence type="ECO:0000256" key="2">
    <source>
        <dbReference type="SAM" id="Phobius"/>
    </source>
</evidence>
<gene>
    <name evidence="3" type="ORF">GJ744_005372</name>
</gene>
<feature type="transmembrane region" description="Helical" evidence="2">
    <location>
        <begin position="86"/>
        <end position="107"/>
    </location>
</feature>
<keyword evidence="2" id="KW-1133">Transmembrane helix</keyword>
<comment type="caution">
    <text evidence="3">The sequence shown here is derived from an EMBL/GenBank/DDBJ whole genome shotgun (WGS) entry which is preliminary data.</text>
</comment>
<feature type="transmembrane region" description="Helical" evidence="2">
    <location>
        <begin position="800"/>
        <end position="825"/>
    </location>
</feature>
<feature type="compositionally biased region" description="Polar residues" evidence="1">
    <location>
        <begin position="38"/>
        <end position="54"/>
    </location>
</feature>
<feature type="transmembrane region" description="Helical" evidence="2">
    <location>
        <begin position="693"/>
        <end position="713"/>
    </location>
</feature>
<evidence type="ECO:0000313" key="3">
    <source>
        <dbReference type="EMBL" id="KAF7511141.1"/>
    </source>
</evidence>
<protein>
    <submittedName>
        <fullName evidence="3">Uncharacterized protein</fullName>
    </submittedName>
</protein>
<evidence type="ECO:0000313" key="4">
    <source>
        <dbReference type="Proteomes" id="UP000606974"/>
    </source>
</evidence>
<proteinExistence type="predicted"/>
<name>A0A8H7AQ52_9EURO</name>
<keyword evidence="2" id="KW-0472">Membrane</keyword>
<feature type="transmembrane region" description="Helical" evidence="2">
    <location>
        <begin position="190"/>
        <end position="214"/>
    </location>
</feature>
<reference evidence="3" key="1">
    <citation type="submission" date="2020-02" db="EMBL/GenBank/DDBJ databases">
        <authorList>
            <person name="Palmer J.M."/>
        </authorList>
    </citation>
    <scope>NUCLEOTIDE SEQUENCE</scope>
    <source>
        <strain evidence="3">EPUS1.4</strain>
        <tissue evidence="3">Thallus</tissue>
    </source>
</reference>
<dbReference type="Pfam" id="PF11915">
    <property type="entry name" value="DUF3433"/>
    <property type="match status" value="2"/>
</dbReference>
<feature type="region of interest" description="Disordered" evidence="1">
    <location>
        <begin position="38"/>
        <end position="68"/>
    </location>
</feature>
<feature type="transmembrane region" description="Helical" evidence="2">
    <location>
        <begin position="734"/>
        <end position="754"/>
    </location>
</feature>
<keyword evidence="2" id="KW-0812">Transmembrane</keyword>
<organism evidence="3 4">
    <name type="scientific">Endocarpon pusillum</name>
    <dbReference type="NCBI Taxonomy" id="364733"/>
    <lineage>
        <taxon>Eukaryota</taxon>
        <taxon>Fungi</taxon>
        <taxon>Dikarya</taxon>
        <taxon>Ascomycota</taxon>
        <taxon>Pezizomycotina</taxon>
        <taxon>Eurotiomycetes</taxon>
        <taxon>Chaetothyriomycetidae</taxon>
        <taxon>Verrucariales</taxon>
        <taxon>Verrucariaceae</taxon>
        <taxon>Endocarpon</taxon>
    </lineage>
</organism>
<accession>A0A8H7AQ52</accession>
<dbReference type="OrthoDB" id="5332281at2759"/>
<evidence type="ECO:0000256" key="1">
    <source>
        <dbReference type="SAM" id="MobiDB-lite"/>
    </source>
</evidence>
<dbReference type="Proteomes" id="UP000606974">
    <property type="component" value="Unassembled WGS sequence"/>
</dbReference>
<feature type="transmembrane region" description="Helical" evidence="2">
    <location>
        <begin position="574"/>
        <end position="597"/>
    </location>
</feature>
<dbReference type="PANTHER" id="PTHR37544:SF1">
    <property type="entry name" value="PHOSPHORIBOSYLAMINOIMIDAZOLE-SUCCINOCARBOXAMIDE SYNTHASE"/>
    <property type="match status" value="1"/>
</dbReference>
<dbReference type="InterPro" id="IPR021840">
    <property type="entry name" value="DUF3433"/>
</dbReference>
<keyword evidence="4" id="KW-1185">Reference proteome</keyword>
<sequence>MMANEEFIIKRKPLPDVSVQESPLDALLGQSHVSTNSDSINIHQGPSATSSNGDESSETDLEPENMPCNRKSAPSMWNPIWLSKTCLMSFATSFLVLALATVTIYVVSAKQAGLVTQTYSNRYSWTYGPTAVFVLLNGLWWQIDYWCKMIMPWHRMRKAATPADQSILRDYLSPISFSTMWMSFRSKDFAVLLSTLGSLLLQLTIIVSTGLIMLESTSVEKAGEVKLLTKFVSAAPNISALETTENALVRYHGIQSKNLPFPATTSANLTIQKLLPQDGSPANTSYTVDVEGMSANLKCEPLHLPNVTNRISLPWKSILAPCFSIDITTPSCNILGVPMGMGPDHMPPETDTTSSYQGWWGNYTCNDGIRNSEYPYLEDPSRSSKPIIPGFDDHRIVIITSLVQWTPYDRPEERRITWVQNFTAIMCKPTYSINTYSLTYSQQDIEKQEPFTAVKQAGNSAKVDKFTDDDLAPLLREIADQSGLIEAKQRDQVAVVSPDFGYVRPQDPWFLVMSEMCGDSGMAALMDGTTLLEVAPKVFSGAMAQIFNDYFTTPSEAKIAARFRTWENRLRVRGLPVALTTTFLGLMTCIALVLISLRPRHAVPLEPESILAKAKLLAASPALAAELLSVNWQSVDGIRQKLKGIVYQTVLATTENTPSFTVRPISHCRPEGISQEKPALPLSGCWRPMSQKMWFTLPTVLLPLAIIGALEGLQHASNSGQGLSDITTSGDQHILITLIPATVMSGTLLLFSSLHFGTSLIAPFHALRKGGVSLTKGLTVSLVGRSPPHSLYLTLKHRSFLPFLTVLTVVVGSFLTIVVSGLYFVENVPLTKEVPLQLVDSFNYTLNDLSKADNLASVTTSLIYYQNLSYPQWTYNNLVFPTLRFIEPLDALQNESSVVIQISAIRPTLECLLVSPAEMSYEDVINVSDSRISGSRPAVWSTYRATVDLPCLVNGTTMDCDFDLSFELVVPLEASDVVVGRILDYLPDYSCRGTPRKLDLPAGEDGSLQIGCPSLLYALGTTSTRLSNNSEVIQDKPDIHAFLCYKHLEEVQTRVTFDAIDLSISKRSPPVPLEETARKLNFTYSNYTGPVYRNSLATVEDALPHAKDSWCDSLMDAVIRGKGGIDVNTLTGKEGVPNLMKAVQELYATYMVQAIDANFRIPPSPLLTYQGTLIQPNRRRVKQDPATKWTLQAMLASMALCAAAVFILSQHEAFLPCSPCSIAGTMVLLAGSEMASRKMVPQGSEWNTGVEMWQGWLFSLGWWGEKGQRRFGVDVGRADRSKGS</sequence>
<dbReference type="EMBL" id="JAACFV010000023">
    <property type="protein sequence ID" value="KAF7511141.1"/>
    <property type="molecule type" value="Genomic_DNA"/>
</dbReference>